<protein>
    <submittedName>
        <fullName evidence="1">Uncharacterized protein</fullName>
    </submittedName>
</protein>
<reference evidence="1" key="1">
    <citation type="submission" date="2018-04" db="EMBL/GenBank/DDBJ databases">
        <title>Transcriptome of Schizaphis graminum biotype I.</title>
        <authorList>
            <person name="Scully E.D."/>
            <person name="Geib S.M."/>
            <person name="Palmer N.A."/>
            <person name="Koch K."/>
            <person name="Bradshaw J."/>
            <person name="Heng-Moss T."/>
            <person name="Sarath G."/>
        </authorList>
    </citation>
    <scope>NUCLEOTIDE SEQUENCE</scope>
</reference>
<organism evidence="1">
    <name type="scientific">Schizaphis graminum</name>
    <name type="common">Green bug aphid</name>
    <dbReference type="NCBI Taxonomy" id="13262"/>
    <lineage>
        <taxon>Eukaryota</taxon>
        <taxon>Metazoa</taxon>
        <taxon>Ecdysozoa</taxon>
        <taxon>Arthropoda</taxon>
        <taxon>Hexapoda</taxon>
        <taxon>Insecta</taxon>
        <taxon>Pterygota</taxon>
        <taxon>Neoptera</taxon>
        <taxon>Paraneoptera</taxon>
        <taxon>Hemiptera</taxon>
        <taxon>Sternorrhyncha</taxon>
        <taxon>Aphidomorpha</taxon>
        <taxon>Aphidoidea</taxon>
        <taxon>Aphididae</taxon>
        <taxon>Aphidini</taxon>
        <taxon>Schizaphis</taxon>
    </lineage>
</organism>
<sequence length="133" mass="15445">MRAVVIPQRCWKLVGAALPRAMSSFIGRNSFVWTHFRYSSTKRFFAAVSDFRRLQRIQQYYRLKSSAMITIIQLYRTAVCDSQLCRIPSRAASECREWTAAARVAATIIILYSLLRYFTIETTTTIYNNNNNV</sequence>
<dbReference type="AlphaFoldDB" id="A0A2S2NBS0"/>
<name>A0A2S2NBS0_SCHGA</name>
<gene>
    <name evidence="1" type="ORF">g.31915</name>
</gene>
<proteinExistence type="predicted"/>
<accession>A0A2S2NBS0</accession>
<evidence type="ECO:0000313" key="1">
    <source>
        <dbReference type="EMBL" id="MBY14577.1"/>
    </source>
</evidence>
<dbReference type="EMBL" id="GGMR01001958">
    <property type="protein sequence ID" value="MBY14577.1"/>
    <property type="molecule type" value="Transcribed_RNA"/>
</dbReference>